<evidence type="ECO:0000256" key="1">
    <source>
        <dbReference type="SAM" id="MobiDB-lite"/>
    </source>
</evidence>
<dbReference type="OrthoDB" id="2157689at2"/>
<proteinExistence type="predicted"/>
<evidence type="ECO:0000256" key="2">
    <source>
        <dbReference type="SAM" id="Phobius"/>
    </source>
</evidence>
<dbReference type="Pfam" id="PF06028">
    <property type="entry name" value="DUF915"/>
    <property type="match status" value="1"/>
</dbReference>
<protein>
    <submittedName>
        <fullName evidence="3">Uncharacterized protein</fullName>
    </submittedName>
</protein>
<dbReference type="SUPFAM" id="SSF53474">
    <property type="entry name" value="alpha/beta-Hydrolases"/>
    <property type="match status" value="1"/>
</dbReference>
<evidence type="ECO:0000313" key="3">
    <source>
        <dbReference type="EMBL" id="EEJ71722.1"/>
    </source>
</evidence>
<keyword evidence="4" id="KW-1185">Reference proteome</keyword>
<keyword evidence="2" id="KW-0812">Transmembrane</keyword>
<dbReference type="HOGENOM" id="CLU_077377_1_0_9"/>
<reference evidence="3 4" key="1">
    <citation type="submission" date="2009-01" db="EMBL/GenBank/DDBJ databases">
        <authorList>
            <person name="Qin X."/>
            <person name="Bachman B."/>
            <person name="Battles P."/>
            <person name="Bell A."/>
            <person name="Bess C."/>
            <person name="Bickham C."/>
            <person name="Chaboub L."/>
            <person name="Chen D."/>
            <person name="Coyle M."/>
            <person name="Deiros D.R."/>
            <person name="Dinh H."/>
            <person name="Forbes L."/>
            <person name="Fowler G."/>
            <person name="Francisco L."/>
            <person name="Fu Q."/>
            <person name="Gubbala S."/>
            <person name="Hale W."/>
            <person name="Han Y."/>
            <person name="Hemphill L."/>
            <person name="Highlander S.K."/>
            <person name="Hirani K."/>
            <person name="Hogues M."/>
            <person name="Jackson L."/>
            <person name="Jakkamsetti A."/>
            <person name="Javaid M."/>
            <person name="Jiang H."/>
            <person name="Korchina V."/>
            <person name="Kovar C."/>
            <person name="Lara F."/>
            <person name="Lee S."/>
            <person name="Mata R."/>
            <person name="Mathew T."/>
            <person name="Moen C."/>
            <person name="Morales K."/>
            <person name="Munidasa M."/>
            <person name="Nazareth L."/>
            <person name="Ngo R."/>
            <person name="Nguyen L."/>
            <person name="Okwuonu G."/>
            <person name="Ongeri F."/>
            <person name="Patil S."/>
            <person name="Petrosino J."/>
            <person name="Pham C."/>
            <person name="Pham P."/>
            <person name="Pu L.-L."/>
            <person name="Puazo M."/>
            <person name="Raj R."/>
            <person name="Reid J."/>
            <person name="Rouhana J."/>
            <person name="Saada N."/>
            <person name="Shang Y."/>
            <person name="Simmons D."/>
            <person name="Thornton R."/>
            <person name="Warren J."/>
            <person name="Weissenberger G."/>
            <person name="Zhang J."/>
            <person name="Zhang L."/>
            <person name="Zhou C."/>
            <person name="Zhu D."/>
            <person name="Muzny D."/>
            <person name="Worley K."/>
            <person name="Gibbs R."/>
        </authorList>
    </citation>
    <scope>NUCLEOTIDE SEQUENCE [LARGE SCALE GENOMIC DNA]</scope>
    <source>
        <strain evidence="3 4">DSM 16047</strain>
    </source>
</reference>
<dbReference type="RefSeq" id="WP_007125938.1">
    <property type="nucleotide sequence ID" value="NZ_AZFO01000025.1"/>
</dbReference>
<name>C2EP47_9LACO</name>
<gene>
    <name evidence="3" type="ORF">HMPREF0548_1443</name>
</gene>
<dbReference type="Gene3D" id="3.40.50.1820">
    <property type="entry name" value="alpha/beta hydrolase"/>
    <property type="match status" value="1"/>
</dbReference>
<dbReference type="InterPro" id="IPR029058">
    <property type="entry name" value="AB_hydrolase_fold"/>
</dbReference>
<feature type="transmembrane region" description="Helical" evidence="2">
    <location>
        <begin position="16"/>
        <end position="35"/>
    </location>
</feature>
<keyword evidence="2" id="KW-1133">Transmembrane helix</keyword>
<accession>C2EP47</accession>
<dbReference type="InterPro" id="IPR010315">
    <property type="entry name" value="DUF915_hydro-like"/>
</dbReference>
<sequence length="318" mass="36156">MSKKQINLKKNPNLKWLVLVALIVMVLAIPGYNWMKGNNKARAQRQKSILSPVIMVPGSSATTERFNQLVNQLNRDTPVKHSVLKINVSTKGVLSYSGTINKNDHEPFIIIGFQNNKDGYSNIKKQAGWLDQAFYAISQNYKFNNFKAFGHSNGGLIWTYWLEHYYSTYSDEITMKRLMMLGTPYNFSESNINHRTQMLEDLIKDKKKIPQNLVVYSLSGGKNYESDGIVPEASVAAGKYIFQNQVKNYTAMTVTGEEADHSDLPQNQQVVQVIEQYLLEPVKNKNNQGPATRQSSSKDKSNGRNEQNQFKSVENFDI</sequence>
<dbReference type="AlphaFoldDB" id="C2EP47"/>
<dbReference type="PATRIC" id="fig|525365.8.peg.984"/>
<feature type="region of interest" description="Disordered" evidence="1">
    <location>
        <begin position="281"/>
        <end position="318"/>
    </location>
</feature>
<dbReference type="STRING" id="525365.HMPREF0548_1443"/>
<dbReference type="EMBL" id="ACGU01000066">
    <property type="protein sequence ID" value="EEJ71722.1"/>
    <property type="molecule type" value="Genomic_DNA"/>
</dbReference>
<keyword evidence="2" id="KW-0472">Membrane</keyword>
<dbReference type="eggNOG" id="COG4814">
    <property type="taxonomic scope" value="Bacteria"/>
</dbReference>
<dbReference type="Proteomes" id="UP000005583">
    <property type="component" value="Unassembled WGS sequence"/>
</dbReference>
<evidence type="ECO:0000313" key="4">
    <source>
        <dbReference type="Proteomes" id="UP000005583"/>
    </source>
</evidence>
<feature type="compositionally biased region" description="Polar residues" evidence="1">
    <location>
        <begin position="284"/>
        <end position="295"/>
    </location>
</feature>
<organism evidence="3 4">
    <name type="scientific">Lactobacillus ultunensis DSM 16047</name>
    <dbReference type="NCBI Taxonomy" id="525365"/>
    <lineage>
        <taxon>Bacteria</taxon>
        <taxon>Bacillati</taxon>
        <taxon>Bacillota</taxon>
        <taxon>Bacilli</taxon>
        <taxon>Lactobacillales</taxon>
        <taxon>Lactobacillaceae</taxon>
        <taxon>Lactobacillus</taxon>
    </lineage>
</organism>
<comment type="caution">
    <text evidence="3">The sequence shown here is derived from an EMBL/GenBank/DDBJ whole genome shotgun (WGS) entry which is preliminary data.</text>
</comment>